<dbReference type="AlphaFoldDB" id="I4C9W2"/>
<comment type="function">
    <text evidence="7">This protein is part of the stalk that links CF(0) to CF(1). It either transmits conformational changes from CF(0) to CF(1) or is implicated in proton conduction.</text>
</comment>
<evidence type="ECO:0000256" key="4">
    <source>
        <dbReference type="ARBA" id="ARBA00023065"/>
    </source>
</evidence>
<proteinExistence type="inferred from homology"/>
<dbReference type="HOGENOM" id="CLU_085114_1_1_7"/>
<evidence type="ECO:0000256" key="3">
    <source>
        <dbReference type="ARBA" id="ARBA00022781"/>
    </source>
</evidence>
<dbReference type="GO" id="GO:0005886">
    <property type="term" value="C:plasma membrane"/>
    <property type="evidence" value="ECO:0007669"/>
    <property type="project" value="UniProtKB-SubCell"/>
</dbReference>
<dbReference type="NCBIfam" id="TIGR01145">
    <property type="entry name" value="ATP_synt_delta"/>
    <property type="match status" value="1"/>
</dbReference>
<keyword evidence="3 7" id="KW-0375">Hydrogen ion transport</keyword>
<dbReference type="Gene3D" id="1.10.520.20">
    <property type="entry name" value="N-terminal domain of the delta subunit of the F1F0-ATP synthase"/>
    <property type="match status" value="1"/>
</dbReference>
<keyword evidence="7" id="KW-0997">Cell inner membrane</keyword>
<dbReference type="RefSeq" id="WP_014811481.1">
    <property type="nucleotide sequence ID" value="NC_018025.1"/>
</dbReference>
<evidence type="ECO:0000256" key="7">
    <source>
        <dbReference type="HAMAP-Rule" id="MF_01416"/>
    </source>
</evidence>
<dbReference type="Proteomes" id="UP000006055">
    <property type="component" value="Chromosome"/>
</dbReference>
<dbReference type="PANTHER" id="PTHR11910">
    <property type="entry name" value="ATP SYNTHASE DELTA CHAIN"/>
    <property type="match status" value="1"/>
</dbReference>
<gene>
    <name evidence="7" type="primary">atpH</name>
    <name evidence="8" type="ordered locus">Desti_3708</name>
</gene>
<accession>I4C9W2</accession>
<keyword evidence="5 7" id="KW-0472">Membrane</keyword>
<sequence length="179" mass="20056">MINTTLAKRYARALVEIGTEQNALESYGDNLASIVELVNASKDFREILINPVFTKDDKKKIADDILDRMGTDRMVRNFINVLIDRKRIDQLTAIEKAFREQVDDIRGITRGEVTSAEPISQEELDRVTEALSKITGKQVLVTTKTDPYLIGGLVARVGDMAFDGTIRTQLNQLKESLKG</sequence>
<dbReference type="eggNOG" id="COG0712">
    <property type="taxonomic scope" value="Bacteria"/>
</dbReference>
<comment type="subunit">
    <text evidence="7">F-type ATPases have 2 components, F(1) - the catalytic core - and F(0) - the membrane proton channel. F(1) has five subunits: alpha(3), beta(3), gamma(1), delta(1), epsilon(1). F(0) has three main subunits: a(1), b(2) and c(10-14). The alpha and beta chains form an alternating ring which encloses part of the gamma chain. F(1) is attached to F(0) by a central stalk formed by the gamma and epsilon chains, while a peripheral stalk is formed by the delta and b chains.</text>
</comment>
<dbReference type="SUPFAM" id="SSF47928">
    <property type="entry name" value="N-terminal domain of the delta subunit of the F1F0-ATP synthase"/>
    <property type="match status" value="1"/>
</dbReference>
<evidence type="ECO:0000256" key="1">
    <source>
        <dbReference type="ARBA" id="ARBA00004370"/>
    </source>
</evidence>
<evidence type="ECO:0000256" key="2">
    <source>
        <dbReference type="ARBA" id="ARBA00022448"/>
    </source>
</evidence>
<protein>
    <recommendedName>
        <fullName evidence="7">ATP synthase subunit delta</fullName>
    </recommendedName>
    <alternativeName>
        <fullName evidence="7">ATP synthase F(1) sector subunit delta</fullName>
    </alternativeName>
    <alternativeName>
        <fullName evidence="7">F-type ATPase subunit delta</fullName>
        <shortName evidence="7">F-ATPase subunit delta</shortName>
    </alternativeName>
</protein>
<dbReference type="NCBIfam" id="NF004402">
    <property type="entry name" value="PRK05758.2-2"/>
    <property type="match status" value="1"/>
</dbReference>
<dbReference type="InterPro" id="IPR000711">
    <property type="entry name" value="ATPase_OSCP/dsu"/>
</dbReference>
<evidence type="ECO:0000313" key="8">
    <source>
        <dbReference type="EMBL" id="AFM26353.1"/>
    </source>
</evidence>
<evidence type="ECO:0000313" key="9">
    <source>
        <dbReference type="Proteomes" id="UP000006055"/>
    </source>
</evidence>
<organism evidence="8 9">
    <name type="scientific">Desulfomonile tiedjei (strain ATCC 49306 / DSM 6799 / DCB-1)</name>
    <dbReference type="NCBI Taxonomy" id="706587"/>
    <lineage>
        <taxon>Bacteria</taxon>
        <taxon>Pseudomonadati</taxon>
        <taxon>Thermodesulfobacteriota</taxon>
        <taxon>Desulfomonilia</taxon>
        <taxon>Desulfomonilales</taxon>
        <taxon>Desulfomonilaceae</taxon>
        <taxon>Desulfomonile</taxon>
    </lineage>
</organism>
<keyword evidence="9" id="KW-1185">Reference proteome</keyword>
<dbReference type="GO" id="GO:0045259">
    <property type="term" value="C:proton-transporting ATP synthase complex"/>
    <property type="evidence" value="ECO:0007669"/>
    <property type="project" value="UniProtKB-KW"/>
</dbReference>
<dbReference type="KEGG" id="dti:Desti_3708"/>
<dbReference type="OrthoDB" id="9802471at2"/>
<dbReference type="HAMAP" id="MF_01416">
    <property type="entry name" value="ATP_synth_delta_bact"/>
    <property type="match status" value="1"/>
</dbReference>
<comment type="subcellular location">
    <subcellularLocation>
        <location evidence="7">Cell inner membrane</location>
        <topology evidence="7">Peripheral membrane protein</topology>
    </subcellularLocation>
    <subcellularLocation>
        <location evidence="1">Membrane</location>
    </subcellularLocation>
</comment>
<dbReference type="InterPro" id="IPR026015">
    <property type="entry name" value="ATP_synth_OSCP/delta_N_sf"/>
</dbReference>
<name>I4C9W2_DESTA</name>
<dbReference type="STRING" id="706587.Desti_3708"/>
<dbReference type="EMBL" id="CP003360">
    <property type="protein sequence ID" value="AFM26353.1"/>
    <property type="molecule type" value="Genomic_DNA"/>
</dbReference>
<comment type="similarity">
    <text evidence="7">Belongs to the ATPase delta chain family.</text>
</comment>
<keyword evidence="4 7" id="KW-0406">Ion transport</keyword>
<dbReference type="PRINTS" id="PR00125">
    <property type="entry name" value="ATPASEDELTA"/>
</dbReference>
<keyword evidence="7" id="KW-1003">Cell membrane</keyword>
<evidence type="ECO:0000256" key="5">
    <source>
        <dbReference type="ARBA" id="ARBA00023136"/>
    </source>
</evidence>
<dbReference type="Pfam" id="PF00213">
    <property type="entry name" value="OSCP"/>
    <property type="match status" value="1"/>
</dbReference>
<evidence type="ECO:0000256" key="6">
    <source>
        <dbReference type="ARBA" id="ARBA00023310"/>
    </source>
</evidence>
<keyword evidence="2 7" id="KW-0813">Transport</keyword>
<dbReference type="GO" id="GO:0046933">
    <property type="term" value="F:proton-transporting ATP synthase activity, rotational mechanism"/>
    <property type="evidence" value="ECO:0007669"/>
    <property type="project" value="UniProtKB-UniRule"/>
</dbReference>
<keyword evidence="6 7" id="KW-0066">ATP synthesis</keyword>
<keyword evidence="7" id="KW-0139">CF(1)</keyword>
<comment type="function">
    <text evidence="7">F(1)F(0) ATP synthase produces ATP from ADP in the presence of a proton or sodium gradient. F-type ATPases consist of two structural domains, F(1) containing the extramembraneous catalytic core and F(0) containing the membrane proton channel, linked together by a central stalk and a peripheral stalk. During catalysis, ATP synthesis in the catalytic domain of F(1) is coupled via a rotary mechanism of the central stalk subunits to proton translocation.</text>
</comment>
<reference evidence="9" key="1">
    <citation type="submission" date="2012-06" db="EMBL/GenBank/DDBJ databases">
        <title>Complete sequence of chromosome of Desulfomonile tiedjei DSM 6799.</title>
        <authorList>
            <person name="Lucas S."/>
            <person name="Copeland A."/>
            <person name="Lapidus A."/>
            <person name="Glavina del Rio T."/>
            <person name="Dalin E."/>
            <person name="Tice H."/>
            <person name="Bruce D."/>
            <person name="Goodwin L."/>
            <person name="Pitluck S."/>
            <person name="Peters L."/>
            <person name="Ovchinnikova G."/>
            <person name="Zeytun A."/>
            <person name="Lu M."/>
            <person name="Kyrpides N."/>
            <person name="Mavromatis K."/>
            <person name="Ivanova N."/>
            <person name="Brettin T."/>
            <person name="Detter J.C."/>
            <person name="Han C."/>
            <person name="Larimer F."/>
            <person name="Land M."/>
            <person name="Hauser L."/>
            <person name="Markowitz V."/>
            <person name="Cheng J.-F."/>
            <person name="Hugenholtz P."/>
            <person name="Woyke T."/>
            <person name="Wu D."/>
            <person name="Spring S."/>
            <person name="Schroeder M."/>
            <person name="Brambilla E."/>
            <person name="Klenk H.-P."/>
            <person name="Eisen J.A."/>
        </authorList>
    </citation>
    <scope>NUCLEOTIDE SEQUENCE [LARGE SCALE GENOMIC DNA]</scope>
    <source>
        <strain evidence="9">ATCC 49306 / DSM 6799 / DCB-1</strain>
    </source>
</reference>